<organism evidence="2">
    <name type="scientific">Florenciella parvula</name>
    <dbReference type="NCBI Taxonomy" id="236787"/>
    <lineage>
        <taxon>Eukaryota</taxon>
        <taxon>Sar</taxon>
        <taxon>Stramenopiles</taxon>
        <taxon>Ochrophyta</taxon>
        <taxon>Dictyochophyceae</taxon>
        <taxon>Florenciellales</taxon>
        <taxon>Florenciella</taxon>
    </lineage>
</organism>
<feature type="domain" description="Thioredoxin" evidence="1">
    <location>
        <begin position="12"/>
        <end position="117"/>
    </location>
</feature>
<dbReference type="Pfam" id="PF00085">
    <property type="entry name" value="Thioredoxin"/>
    <property type="match status" value="1"/>
</dbReference>
<dbReference type="InterPro" id="IPR036249">
    <property type="entry name" value="Thioredoxin-like_sf"/>
</dbReference>
<dbReference type="SUPFAM" id="SSF52833">
    <property type="entry name" value="Thioredoxin-like"/>
    <property type="match status" value="1"/>
</dbReference>
<reference evidence="2" key="1">
    <citation type="submission" date="2021-01" db="EMBL/GenBank/DDBJ databases">
        <authorList>
            <person name="Corre E."/>
            <person name="Pelletier E."/>
            <person name="Niang G."/>
            <person name="Scheremetjew M."/>
            <person name="Finn R."/>
            <person name="Kale V."/>
            <person name="Holt S."/>
            <person name="Cochrane G."/>
            <person name="Meng A."/>
            <person name="Brown T."/>
            <person name="Cohen L."/>
        </authorList>
    </citation>
    <scope>NUCLEOTIDE SEQUENCE</scope>
    <source>
        <strain evidence="2">RCC1693</strain>
    </source>
</reference>
<dbReference type="EMBL" id="HBGT01024784">
    <property type="protein sequence ID" value="CAD9433052.1"/>
    <property type="molecule type" value="Transcribed_RNA"/>
</dbReference>
<proteinExistence type="predicted"/>
<gene>
    <name evidence="2" type="ORF">FPAR1323_LOCUS12871</name>
</gene>
<evidence type="ECO:0000259" key="1">
    <source>
        <dbReference type="Pfam" id="PF00085"/>
    </source>
</evidence>
<dbReference type="InterPro" id="IPR013766">
    <property type="entry name" value="Thioredoxin_domain"/>
</dbReference>
<accession>A0A7S2CQY2</accession>
<protein>
    <recommendedName>
        <fullName evidence="1">Thioredoxin domain-containing protein</fullName>
    </recommendedName>
</protein>
<name>A0A7S2CQY2_9STRA</name>
<dbReference type="Gene3D" id="3.40.30.10">
    <property type="entry name" value="Glutaredoxin"/>
    <property type="match status" value="1"/>
</dbReference>
<sequence>MALNSKNLVKVIETEEAWDEWMGKSGDMLLVLDCHQDWCGQCETLQPTFLRIFMDNDEPESRLAFLSANIKVFKDKIKAILPEDSQISLDEHGCMPFFLLIRSNAVVANVIGANSPSILMNVQGNIPAKPEGDVEA</sequence>
<dbReference type="AlphaFoldDB" id="A0A7S2CQY2"/>
<evidence type="ECO:0000313" key="2">
    <source>
        <dbReference type="EMBL" id="CAD9433052.1"/>
    </source>
</evidence>